<feature type="transmembrane region" description="Helical" evidence="1">
    <location>
        <begin position="6"/>
        <end position="31"/>
    </location>
</feature>
<evidence type="ECO:0000313" key="2">
    <source>
        <dbReference type="EMBL" id="XAG30425.1"/>
    </source>
</evidence>
<reference evidence="2 3" key="1">
    <citation type="submission" date="2022-03" db="EMBL/GenBank/DDBJ databases">
        <title>Sea Food Isolates.</title>
        <authorList>
            <person name="Li C."/>
        </authorList>
    </citation>
    <scope>NUCLEOTIDE SEQUENCE [LARGE SCALE GENOMIC DNA]</scope>
    <source>
        <strain evidence="2 3">19MO01SH08</strain>
    </source>
</reference>
<dbReference type="RefSeq" id="WP_342639534.1">
    <property type="nucleotide sequence ID" value="NZ_CP095785.1"/>
</dbReference>
<dbReference type="EMBL" id="CP095785">
    <property type="protein sequence ID" value="XAG30425.1"/>
    <property type="molecule type" value="Genomic_DNA"/>
</dbReference>
<keyword evidence="1" id="KW-0472">Membrane</keyword>
<evidence type="ECO:0000256" key="1">
    <source>
        <dbReference type="SAM" id="Phobius"/>
    </source>
</evidence>
<keyword evidence="3" id="KW-1185">Reference proteome</keyword>
<evidence type="ECO:0000313" key="3">
    <source>
        <dbReference type="Proteomes" id="UP001438077"/>
    </source>
</evidence>
<organism evidence="2 3">
    <name type="scientific">Proteus faecis</name>
    <dbReference type="NCBI Taxonomy" id="2050967"/>
    <lineage>
        <taxon>Bacteria</taxon>
        <taxon>Pseudomonadati</taxon>
        <taxon>Pseudomonadota</taxon>
        <taxon>Gammaproteobacteria</taxon>
        <taxon>Enterobacterales</taxon>
        <taxon>Morganellaceae</taxon>
        <taxon>Proteus</taxon>
    </lineage>
</organism>
<accession>A0ABZ3EI61</accession>
<gene>
    <name evidence="2" type="ORF">MYW70_10645</name>
</gene>
<protein>
    <submittedName>
        <fullName evidence="2">Uncharacterized protein</fullName>
    </submittedName>
</protein>
<feature type="transmembrane region" description="Helical" evidence="1">
    <location>
        <begin position="153"/>
        <end position="175"/>
    </location>
</feature>
<name>A0ABZ3EI61_9GAMM</name>
<keyword evidence="1" id="KW-0812">Transmembrane</keyword>
<keyword evidence="1" id="KW-1133">Transmembrane helix</keyword>
<sequence length="176" mass="20679">MKIPIWITEILFLGTIALIILFLSIIQLKFFEWIKQKKLERLIKNKISVDKINFNDFRNLQKVNYVNDTVTLQALEKLKADIDFDITPESKEIKPRLDLLITDFVKKEPFSDFPPKIKEMLSLEKNRSSDPVAIDRLAEKLNVYIKRQARWDLFMRVIAIIGAIMGVVGCIQFFYK</sequence>
<proteinExistence type="predicted"/>
<dbReference type="Proteomes" id="UP001438077">
    <property type="component" value="Chromosome"/>
</dbReference>